<proteinExistence type="predicted"/>
<sequence length="67" mass="8072">MYIDKNIDISIIENQFMRNRNTFKDIENSIQETYGNFIKGKVHFSNKVKVFTNNLQEPSSKEMYYKE</sequence>
<dbReference type="EMBL" id="CP005828">
    <property type="protein sequence ID" value="AHH12020.1"/>
    <property type="molecule type" value="Genomic_DNA"/>
</dbReference>
<feature type="non-terminal residue" evidence="1">
    <location>
        <position position="67"/>
    </location>
</feature>
<evidence type="ECO:0000313" key="1">
    <source>
        <dbReference type="EMBL" id="AHH12020.1"/>
    </source>
</evidence>
<protein>
    <submittedName>
        <fullName evidence="1">ATPase, para family protein</fullName>
    </submittedName>
</protein>
<accession>W5SYR4</accession>
<organism evidence="1">
    <name type="scientific">Borrelia coriaceae ATCC 43381</name>
    <dbReference type="NCBI Taxonomy" id="1408429"/>
    <lineage>
        <taxon>Bacteria</taxon>
        <taxon>Pseudomonadati</taxon>
        <taxon>Spirochaetota</taxon>
        <taxon>Spirochaetia</taxon>
        <taxon>Spirochaetales</taxon>
        <taxon>Borreliaceae</taxon>
        <taxon>Borrelia</taxon>
    </lineage>
</organism>
<gene>
    <name evidence="1" type="ORF">BCO_0124601</name>
</gene>
<keyword evidence="1" id="KW-0614">Plasmid</keyword>
<reference evidence="1" key="1">
    <citation type="submission" date="2013-04" db="EMBL/GenBank/DDBJ databases">
        <title>Comparative Genomics of Relapsing Fever Spirochetes.</title>
        <authorList>
            <person name="Schwan T.G."/>
            <person name="Raffel S.J."/>
            <person name="Porcella S.F."/>
            <person name="Martens C.A."/>
            <person name="Bruno D.P."/>
            <person name="Ricklefs S.M."/>
            <person name="Barbian K.B."/>
        </authorList>
    </citation>
    <scope>NUCLEOTIDE SEQUENCE</scope>
    <source>
        <strain evidence="1">Co53</strain>
        <plasmid evidence="1">unnamed</plasmid>
    </source>
</reference>
<dbReference type="AlphaFoldDB" id="W5SYR4"/>
<dbReference type="HOGENOM" id="CLU_198814_0_0_12"/>
<name>W5SYR4_9SPIR</name>
<geneLocation type="plasmid" evidence="1">
    <name>unnamed</name>
</geneLocation>